<dbReference type="Pfam" id="PF09767">
    <property type="entry name" value="DUF2053"/>
    <property type="match status" value="1"/>
</dbReference>
<dbReference type="GO" id="GO:0005789">
    <property type="term" value="C:endoplasmic reticulum membrane"/>
    <property type="evidence" value="ECO:0007669"/>
    <property type="project" value="UniProtKB-SubCell"/>
</dbReference>
<dbReference type="PROSITE" id="PS51858">
    <property type="entry name" value="PPPDE"/>
    <property type="match status" value="1"/>
</dbReference>
<evidence type="ECO:0000256" key="5">
    <source>
        <dbReference type="ARBA" id="ARBA00022670"/>
    </source>
</evidence>
<keyword evidence="5" id="KW-0645">Protease</keyword>
<evidence type="ECO:0000256" key="14">
    <source>
        <dbReference type="SAM" id="MobiDB-lite"/>
    </source>
</evidence>
<dbReference type="InterPro" id="IPR008580">
    <property type="entry name" value="PPPDE_dom"/>
</dbReference>
<evidence type="ECO:0000256" key="9">
    <source>
        <dbReference type="ARBA" id="ARBA00022989"/>
    </source>
</evidence>
<evidence type="ECO:0000256" key="8">
    <source>
        <dbReference type="ARBA" id="ARBA00022824"/>
    </source>
</evidence>
<dbReference type="GO" id="GO:0008233">
    <property type="term" value="F:peptidase activity"/>
    <property type="evidence" value="ECO:0007669"/>
    <property type="project" value="UniProtKB-KW"/>
</dbReference>
<feature type="transmembrane region" description="Helical" evidence="15">
    <location>
        <begin position="280"/>
        <end position="304"/>
    </location>
</feature>
<evidence type="ECO:0000256" key="10">
    <source>
        <dbReference type="ARBA" id="ARBA00023136"/>
    </source>
</evidence>
<dbReference type="GO" id="GO:0006508">
    <property type="term" value="P:proteolysis"/>
    <property type="evidence" value="ECO:0007669"/>
    <property type="project" value="UniProtKB-KW"/>
</dbReference>
<evidence type="ECO:0000256" key="12">
    <source>
        <dbReference type="ARBA" id="ARBA00034846"/>
    </source>
</evidence>
<evidence type="ECO:0000256" key="7">
    <source>
        <dbReference type="ARBA" id="ARBA00022801"/>
    </source>
</evidence>
<feature type="transmembrane region" description="Helical" evidence="15">
    <location>
        <begin position="316"/>
        <end position="339"/>
    </location>
</feature>
<dbReference type="GO" id="GO:0005886">
    <property type="term" value="C:plasma membrane"/>
    <property type="evidence" value="ECO:0007669"/>
    <property type="project" value="UniProtKB-SubCell"/>
</dbReference>
<feature type="compositionally biased region" description="Basic residues" evidence="14">
    <location>
        <begin position="440"/>
        <end position="452"/>
    </location>
</feature>
<feature type="compositionally biased region" description="Basic and acidic residues" evidence="14">
    <location>
        <begin position="8"/>
        <end position="29"/>
    </location>
</feature>
<dbReference type="PANTHER" id="PTHR12869">
    <property type="entry name" value="SMALL SEVEN TRANSMEMBRANE DOMAIN-CONTAINING PROTEIN"/>
    <property type="match status" value="1"/>
</dbReference>
<feature type="region of interest" description="Disordered" evidence="14">
    <location>
        <begin position="416"/>
        <end position="452"/>
    </location>
</feature>
<dbReference type="InterPro" id="IPR042266">
    <property type="entry name" value="PPPDE_sf"/>
</dbReference>
<accession>A0A0J9TWU6</accession>
<reference evidence="17 18" key="1">
    <citation type="submission" date="2011-09" db="EMBL/GenBank/DDBJ databases">
        <title>The Genome Sequence of Plasmodium vivax North Korean.</title>
        <authorList>
            <consortium name="The Broad Institute Genome Sequencing Platform"/>
            <consortium name="The Broad Institute Genome Sequencing Center for Infectious Disease"/>
            <person name="Neafsey D."/>
            <person name="Carlton J."/>
            <person name="Barnwell J."/>
            <person name="Collins W."/>
            <person name="Escalante A."/>
            <person name="Mullikin J."/>
            <person name="Saul A."/>
            <person name="Guigo R."/>
            <person name="Camara F."/>
            <person name="Young S.K."/>
            <person name="Zeng Q."/>
            <person name="Gargeya S."/>
            <person name="Fitzgerald M."/>
            <person name="Haas B."/>
            <person name="Abouelleil A."/>
            <person name="Alvarado L."/>
            <person name="Arachchi H.M."/>
            <person name="Berlin A."/>
            <person name="Brown A."/>
            <person name="Chapman S.B."/>
            <person name="Chen Z."/>
            <person name="Dunbar C."/>
            <person name="Freedman E."/>
            <person name="Gearin G."/>
            <person name="Gellesch M."/>
            <person name="Goldberg J."/>
            <person name="Griggs A."/>
            <person name="Gujja S."/>
            <person name="Heiman D."/>
            <person name="Howarth C."/>
            <person name="Larson L."/>
            <person name="Lui A."/>
            <person name="MacDonald P.J.P."/>
            <person name="Montmayeur A."/>
            <person name="Murphy C."/>
            <person name="Neiman D."/>
            <person name="Pearson M."/>
            <person name="Priest M."/>
            <person name="Roberts A."/>
            <person name="Saif S."/>
            <person name="Shea T."/>
            <person name="Shenoy N."/>
            <person name="Sisk P."/>
            <person name="Stolte C."/>
            <person name="Sykes S."/>
            <person name="Wortman J."/>
            <person name="Nusbaum C."/>
            <person name="Birren B."/>
        </authorList>
    </citation>
    <scope>NUCLEOTIDE SEQUENCE [LARGE SCALE GENOMIC DNA]</scope>
    <source>
        <strain evidence="17 18">North Korean</strain>
    </source>
</reference>
<keyword evidence="10 15" id="KW-0472">Membrane</keyword>
<keyword evidence="4" id="KW-1003">Cell membrane</keyword>
<keyword evidence="8" id="KW-0256">Endoplasmic reticulum</keyword>
<dbReference type="AlphaFoldDB" id="A0A0J9TWU6"/>
<feature type="transmembrane region" description="Helical" evidence="15">
    <location>
        <begin position="247"/>
        <end position="268"/>
    </location>
</feature>
<proteinExistence type="inferred from homology"/>
<dbReference type="Pfam" id="PF05903">
    <property type="entry name" value="Peptidase_C97"/>
    <property type="match status" value="1"/>
</dbReference>
<evidence type="ECO:0000256" key="13">
    <source>
        <dbReference type="ARBA" id="ARBA00034899"/>
    </source>
</evidence>
<evidence type="ECO:0000313" key="18">
    <source>
        <dbReference type="Proteomes" id="UP000053239"/>
    </source>
</evidence>
<feature type="transmembrane region" description="Helical" evidence="15">
    <location>
        <begin position="351"/>
        <end position="370"/>
    </location>
</feature>
<evidence type="ECO:0000256" key="2">
    <source>
        <dbReference type="ARBA" id="ARBA00004651"/>
    </source>
</evidence>
<feature type="domain" description="PPPDE" evidence="16">
    <location>
        <begin position="41"/>
        <end position="181"/>
    </location>
</feature>
<dbReference type="Gene3D" id="3.90.1720.30">
    <property type="entry name" value="PPPDE domains"/>
    <property type="match status" value="1"/>
</dbReference>
<comment type="similarity">
    <text evidence="3">Belongs to the DeSI family.</text>
</comment>
<keyword evidence="9 15" id="KW-1133">Transmembrane helix</keyword>
<evidence type="ECO:0000256" key="11">
    <source>
        <dbReference type="ARBA" id="ARBA00034739"/>
    </source>
</evidence>
<dbReference type="InterPro" id="IPR019164">
    <property type="entry name" value="TMEM147"/>
</dbReference>
<organism evidence="17 18">
    <name type="scientific">Plasmodium vivax North Korean</name>
    <dbReference type="NCBI Taxonomy" id="1035514"/>
    <lineage>
        <taxon>Eukaryota</taxon>
        <taxon>Sar</taxon>
        <taxon>Alveolata</taxon>
        <taxon>Apicomplexa</taxon>
        <taxon>Aconoidasida</taxon>
        <taxon>Haemosporida</taxon>
        <taxon>Plasmodiidae</taxon>
        <taxon>Plasmodium</taxon>
        <taxon>Plasmodium (Plasmodium)</taxon>
    </lineage>
</organism>
<feature type="transmembrane region" description="Helical" evidence="15">
    <location>
        <begin position="215"/>
        <end position="241"/>
    </location>
</feature>
<gene>
    <name evidence="17" type="ORF">PVNG_06248</name>
</gene>
<dbReference type="OrthoDB" id="9993532at2759"/>
<dbReference type="EMBL" id="KQ235350">
    <property type="protein sequence ID" value="KNA00140.1"/>
    <property type="molecule type" value="Genomic_DNA"/>
</dbReference>
<feature type="region of interest" description="Disordered" evidence="14">
    <location>
        <begin position="1"/>
        <end position="34"/>
    </location>
</feature>
<dbReference type="SMART" id="SM01179">
    <property type="entry name" value="DUF862"/>
    <property type="match status" value="1"/>
</dbReference>
<keyword evidence="7" id="KW-0378">Hydrolase</keyword>
<dbReference type="Proteomes" id="UP000053239">
    <property type="component" value="Unassembled WGS sequence"/>
</dbReference>
<name>A0A0J9TWU6_PLAVI</name>
<evidence type="ECO:0000256" key="15">
    <source>
        <dbReference type="SAM" id="Phobius"/>
    </source>
</evidence>
<feature type="compositionally biased region" description="Basic and acidic residues" evidence="14">
    <location>
        <begin position="416"/>
        <end position="427"/>
    </location>
</feature>
<comment type="subcellular location">
    <subcellularLocation>
        <location evidence="2">Cell membrane</location>
        <topology evidence="2">Multi-pass membrane protein</topology>
    </subcellularLocation>
    <subcellularLocation>
        <location evidence="1">Endoplasmic reticulum membrane</location>
        <topology evidence="1">Multi-pass membrane protein</topology>
    </subcellularLocation>
</comment>
<evidence type="ECO:0000256" key="4">
    <source>
        <dbReference type="ARBA" id="ARBA00022475"/>
    </source>
</evidence>
<evidence type="ECO:0000313" key="17">
    <source>
        <dbReference type="EMBL" id="KNA00140.1"/>
    </source>
</evidence>
<dbReference type="PANTHER" id="PTHR12869:SF0">
    <property type="entry name" value="BOS COMPLEX SUBUNIT TMEM147"/>
    <property type="match status" value="1"/>
</dbReference>
<comment type="similarity">
    <text evidence="11">Belongs to the TMEM147 family.</text>
</comment>
<feature type="transmembrane region" description="Helical" evidence="15">
    <location>
        <begin position="382"/>
        <end position="403"/>
    </location>
</feature>
<evidence type="ECO:0000259" key="16">
    <source>
        <dbReference type="PROSITE" id="PS51858"/>
    </source>
</evidence>
<evidence type="ECO:0000256" key="3">
    <source>
        <dbReference type="ARBA" id="ARBA00008140"/>
    </source>
</evidence>
<keyword evidence="6 15" id="KW-0812">Transmembrane</keyword>
<evidence type="ECO:0000256" key="1">
    <source>
        <dbReference type="ARBA" id="ARBA00004477"/>
    </source>
</evidence>
<protein>
    <recommendedName>
        <fullName evidence="12">BOS complex subunit TMEM147</fullName>
    </recommendedName>
    <alternativeName>
        <fullName evidence="13">Transmembrane protein 147</fullName>
    </alternativeName>
</protein>
<sequence length="452" mass="51827">MRKKNRAKGRECARKDDKSDVSGHYETRGSQEIPQPDFNSSMVYLNIYDLDAVSKVVNTVARSMGAGAFHAGVEVYGYEYSFGYIVDGETGVTKTSARYHPYHVKTPLTKEEVDLLVEVMKLQWIGDTYDILSRNCLNYADYFCNLLDVGSIPEWVMSLQKKVTWVKSNINVAASKLKELNKAAGIPTVINFIKKKYNDNGEDYEGSKNAGSTKLFFLVCFYYIVSQILKLFTLAFFSIGLLQNMNLFNIIFQECANFIDLAGLYYILSHKHTNTINLKERILSVGLSWGFYESVATNFFPFFIGGRSMDFSLKHIYRSISANTFMFSNLSKTCLLFMWIRNTQSRKKINAVNFLLLYFTFILPLVNKIILIQEESFNKGIIIHLLVLLVCTFVLSFATKCIFNSKSNANVELYKESHTRSYEKNDSNDDDGDGEMNKDQKKKKKKKKKMIF</sequence>
<evidence type="ECO:0000256" key="6">
    <source>
        <dbReference type="ARBA" id="ARBA00022692"/>
    </source>
</evidence>